<name>A0A1Y6F7N3_9SPHN</name>
<sequence>MRQTSQNPFSLRAVLALVVIGFLAFIALLYFIGTGNTGRQSNDGRAHAASVGLNGFAGLVKLLEAEGVEVTTSRSPSGLESYGLVVLTPPPYADPEEISEILLDRQYRGPTLVILPKWYATGFSDRLPDEIKDEVKEGWVQLLSPAMVGWTDDLPQPYAFSGELDEIENGVGSWSGLGHAGALPTKWTTFAKVEADQEALVTDQSGRTLAIDIIGAENSEFYDNAHGAVFIVEPDLVNNYGLADANRAALALELVRYAGYYDENMAVTFDLTLNGFGGSTNLLTLAFRPPFLAATLCLILALLVIGWRAFRRFGPPAAEGPAIAFGKHRLIANGAGLILRAKRLRLLAEPYVAITQARLSKTLGLGHAEPAEIDAALARRLPDERPFTHRAADMRSARSDAEILLAARALKELEGKLHR</sequence>
<dbReference type="Pfam" id="PF14258">
    <property type="entry name" value="DUF4350"/>
    <property type="match status" value="1"/>
</dbReference>
<keyword evidence="4" id="KW-1185">Reference proteome</keyword>
<dbReference type="AlphaFoldDB" id="A0A1Y6F7N3"/>
<feature type="domain" description="DUF4350" evidence="2">
    <location>
        <begin position="53"/>
        <end position="255"/>
    </location>
</feature>
<feature type="transmembrane region" description="Helical" evidence="1">
    <location>
        <begin position="291"/>
        <end position="310"/>
    </location>
</feature>
<evidence type="ECO:0000313" key="4">
    <source>
        <dbReference type="Proteomes" id="UP000194420"/>
    </source>
</evidence>
<dbReference type="EMBL" id="FXWG01000002">
    <property type="protein sequence ID" value="SMQ69581.1"/>
    <property type="molecule type" value="Genomic_DNA"/>
</dbReference>
<gene>
    <name evidence="3" type="ORF">SAMN06297468_1765</name>
</gene>
<accession>A0A1Y6F7N3</accession>
<dbReference type="Proteomes" id="UP000194420">
    <property type="component" value="Unassembled WGS sequence"/>
</dbReference>
<evidence type="ECO:0000313" key="3">
    <source>
        <dbReference type="EMBL" id="SMQ69581.1"/>
    </source>
</evidence>
<keyword evidence="1" id="KW-1133">Transmembrane helix</keyword>
<dbReference type="RefSeq" id="WP_086437640.1">
    <property type="nucleotide sequence ID" value="NZ_FXWG01000002.1"/>
</dbReference>
<keyword evidence="1" id="KW-0812">Transmembrane</keyword>
<dbReference type="OrthoDB" id="7198805at2"/>
<dbReference type="InterPro" id="IPR025646">
    <property type="entry name" value="DUF4350"/>
</dbReference>
<evidence type="ECO:0000259" key="2">
    <source>
        <dbReference type="Pfam" id="PF14258"/>
    </source>
</evidence>
<protein>
    <recommendedName>
        <fullName evidence="2">DUF4350 domain-containing protein</fullName>
    </recommendedName>
</protein>
<evidence type="ECO:0000256" key="1">
    <source>
        <dbReference type="SAM" id="Phobius"/>
    </source>
</evidence>
<organism evidence="3 4">
    <name type="scientific">Altererythrobacter xiamenensis</name>
    <dbReference type="NCBI Taxonomy" id="1316679"/>
    <lineage>
        <taxon>Bacteria</taxon>
        <taxon>Pseudomonadati</taxon>
        <taxon>Pseudomonadota</taxon>
        <taxon>Alphaproteobacteria</taxon>
        <taxon>Sphingomonadales</taxon>
        <taxon>Erythrobacteraceae</taxon>
        <taxon>Altererythrobacter</taxon>
    </lineage>
</organism>
<feature type="transmembrane region" description="Helical" evidence="1">
    <location>
        <begin position="12"/>
        <end position="32"/>
    </location>
</feature>
<keyword evidence="1" id="KW-0472">Membrane</keyword>
<proteinExistence type="predicted"/>
<reference evidence="4" key="1">
    <citation type="submission" date="2017-04" db="EMBL/GenBank/DDBJ databases">
        <authorList>
            <person name="Varghese N."/>
            <person name="Submissions S."/>
        </authorList>
    </citation>
    <scope>NUCLEOTIDE SEQUENCE [LARGE SCALE GENOMIC DNA]</scope>
</reference>